<evidence type="ECO:0008006" key="2">
    <source>
        <dbReference type="Google" id="ProtNLM"/>
    </source>
</evidence>
<dbReference type="AlphaFoldDB" id="X0S589"/>
<evidence type="ECO:0000313" key="1">
    <source>
        <dbReference type="EMBL" id="GAF76184.1"/>
    </source>
</evidence>
<organism evidence="1">
    <name type="scientific">marine sediment metagenome</name>
    <dbReference type="NCBI Taxonomy" id="412755"/>
    <lineage>
        <taxon>unclassified sequences</taxon>
        <taxon>metagenomes</taxon>
        <taxon>ecological metagenomes</taxon>
    </lineage>
</organism>
<dbReference type="EMBL" id="BARS01003010">
    <property type="protein sequence ID" value="GAF76184.1"/>
    <property type="molecule type" value="Genomic_DNA"/>
</dbReference>
<name>X0S589_9ZZZZ</name>
<protein>
    <recommendedName>
        <fullName evidence="2">TIGR04076 family protein</fullName>
    </recommendedName>
</protein>
<gene>
    <name evidence="1" type="ORF">S01H1_05790</name>
</gene>
<reference evidence="1" key="1">
    <citation type="journal article" date="2014" name="Front. Microbiol.">
        <title>High frequency of phylogenetically diverse reductive dehalogenase-homologous genes in deep subseafloor sedimentary metagenomes.</title>
        <authorList>
            <person name="Kawai M."/>
            <person name="Futagami T."/>
            <person name="Toyoda A."/>
            <person name="Takaki Y."/>
            <person name="Nishi S."/>
            <person name="Hori S."/>
            <person name="Arai W."/>
            <person name="Tsubouchi T."/>
            <person name="Morono Y."/>
            <person name="Uchiyama I."/>
            <person name="Ito T."/>
            <person name="Fujiyama A."/>
            <person name="Inagaki F."/>
            <person name="Takami H."/>
        </authorList>
    </citation>
    <scope>NUCLEOTIDE SEQUENCE</scope>
    <source>
        <strain evidence="1">Expedition CK06-06</strain>
    </source>
</reference>
<accession>X0S589</accession>
<proteinExistence type="predicted"/>
<sequence>MKRREFLKKAGCGAAGFTVIPMAQASNDEKGELILRRYDIEVEVVEVGPKTRCHKVGEKFKWPLEMGKLCHWLGSALDPVVTSLAGGAIYPWRYKGTAYEKVIDPEGVTTEFIRCPDPTEAGIVVRITRTFKEKRVLKG</sequence>
<comment type="caution">
    <text evidence="1">The sequence shown here is derived from an EMBL/GenBank/DDBJ whole genome shotgun (WGS) entry which is preliminary data.</text>
</comment>